<dbReference type="PATRIC" id="fig|1115809.3.peg.2143"/>
<dbReference type="PANTHER" id="PTHR33908:SF3">
    <property type="entry name" value="UNDECAPRENYL PHOSPHATE-ALPHA-4-AMINO-4-DEOXY-L-ARABINOSE ARABINOSYL TRANSFERASE"/>
    <property type="match status" value="1"/>
</dbReference>
<dbReference type="Proteomes" id="UP000016648">
    <property type="component" value="Unassembled WGS sequence"/>
</dbReference>
<keyword evidence="4 10" id="KW-0808">Transferase</keyword>
<evidence type="ECO:0000256" key="4">
    <source>
        <dbReference type="ARBA" id="ARBA00022679"/>
    </source>
</evidence>
<dbReference type="GO" id="GO:0005886">
    <property type="term" value="C:plasma membrane"/>
    <property type="evidence" value="ECO:0007669"/>
    <property type="project" value="UniProtKB-SubCell"/>
</dbReference>
<comment type="subcellular location">
    <subcellularLocation>
        <location evidence="1">Cell membrane</location>
        <topology evidence="1">Multi-pass membrane protein</topology>
    </subcellularLocation>
</comment>
<evidence type="ECO:0000313" key="11">
    <source>
        <dbReference type="Proteomes" id="UP000016648"/>
    </source>
</evidence>
<name>U2QB87_9BACT</name>
<feature type="transmembrane region" description="Helical" evidence="8">
    <location>
        <begin position="408"/>
        <end position="431"/>
    </location>
</feature>
<keyword evidence="7 8" id="KW-0472">Membrane</keyword>
<feature type="transmembrane region" description="Helical" evidence="8">
    <location>
        <begin position="315"/>
        <end position="335"/>
    </location>
</feature>
<evidence type="ECO:0000313" key="10">
    <source>
        <dbReference type="EMBL" id="ERK38568.1"/>
    </source>
</evidence>
<keyword evidence="2" id="KW-1003">Cell membrane</keyword>
<dbReference type="AlphaFoldDB" id="U2QB87"/>
<feature type="transmembrane region" description="Helical" evidence="8">
    <location>
        <begin position="176"/>
        <end position="198"/>
    </location>
</feature>
<dbReference type="PANTHER" id="PTHR33908">
    <property type="entry name" value="MANNOSYLTRANSFERASE YKCB-RELATED"/>
    <property type="match status" value="1"/>
</dbReference>
<feature type="domain" description="Glycosyltransferase RgtA/B/C/D-like" evidence="9">
    <location>
        <begin position="63"/>
        <end position="223"/>
    </location>
</feature>
<dbReference type="GO" id="GO:0010041">
    <property type="term" value="P:response to iron(III) ion"/>
    <property type="evidence" value="ECO:0007669"/>
    <property type="project" value="TreeGrafter"/>
</dbReference>
<keyword evidence="3 10" id="KW-0328">Glycosyltransferase</keyword>
<organism evidence="10 11">
    <name type="scientific">Segatella baroniae F0067</name>
    <dbReference type="NCBI Taxonomy" id="1115809"/>
    <lineage>
        <taxon>Bacteria</taxon>
        <taxon>Pseudomonadati</taxon>
        <taxon>Bacteroidota</taxon>
        <taxon>Bacteroidia</taxon>
        <taxon>Bacteroidales</taxon>
        <taxon>Prevotellaceae</taxon>
        <taxon>Segatella</taxon>
    </lineage>
</organism>
<evidence type="ECO:0000256" key="8">
    <source>
        <dbReference type="SAM" id="Phobius"/>
    </source>
</evidence>
<evidence type="ECO:0000259" key="9">
    <source>
        <dbReference type="Pfam" id="PF13231"/>
    </source>
</evidence>
<feature type="transmembrane region" description="Helical" evidence="8">
    <location>
        <begin position="210"/>
        <end position="227"/>
    </location>
</feature>
<dbReference type="EMBL" id="AWEY01000036">
    <property type="protein sequence ID" value="ERK38568.1"/>
    <property type="molecule type" value="Genomic_DNA"/>
</dbReference>
<feature type="transmembrane region" description="Helical" evidence="8">
    <location>
        <begin position="113"/>
        <end position="131"/>
    </location>
</feature>
<dbReference type="GO" id="GO:0009103">
    <property type="term" value="P:lipopolysaccharide biosynthetic process"/>
    <property type="evidence" value="ECO:0007669"/>
    <property type="project" value="UniProtKB-ARBA"/>
</dbReference>
<dbReference type="InterPro" id="IPR050297">
    <property type="entry name" value="LipidA_mod_glycosyltrf_83"/>
</dbReference>
<dbReference type="EC" id="2.4.1.109" evidence="10"/>
<protein>
    <submittedName>
        <fullName evidence="10">Dolichyl-phosphate-mannose-protein mannosyltransferase</fullName>
        <ecNumber evidence="10">2.4.1.109</ecNumber>
    </submittedName>
</protein>
<keyword evidence="6 8" id="KW-1133">Transmembrane helix</keyword>
<keyword evidence="11" id="KW-1185">Reference proteome</keyword>
<accession>U2QB87</accession>
<dbReference type="GO" id="GO:0016763">
    <property type="term" value="F:pentosyltransferase activity"/>
    <property type="evidence" value="ECO:0007669"/>
    <property type="project" value="TreeGrafter"/>
</dbReference>
<proteinExistence type="predicted"/>
<evidence type="ECO:0000256" key="3">
    <source>
        <dbReference type="ARBA" id="ARBA00022676"/>
    </source>
</evidence>
<evidence type="ECO:0000256" key="5">
    <source>
        <dbReference type="ARBA" id="ARBA00022692"/>
    </source>
</evidence>
<evidence type="ECO:0000256" key="7">
    <source>
        <dbReference type="ARBA" id="ARBA00023136"/>
    </source>
</evidence>
<feature type="transmembrane region" description="Helical" evidence="8">
    <location>
        <begin position="376"/>
        <end position="396"/>
    </location>
</feature>
<comment type="caution">
    <text evidence="10">The sequence shown here is derived from an EMBL/GenBank/DDBJ whole genome shotgun (WGS) entry which is preliminary data.</text>
</comment>
<feature type="transmembrane region" description="Helical" evidence="8">
    <location>
        <begin position="257"/>
        <end position="279"/>
    </location>
</feature>
<keyword evidence="5 8" id="KW-0812">Transmembrane</keyword>
<dbReference type="RefSeq" id="WP_021590381.1">
    <property type="nucleotide sequence ID" value="NZ_AWEY01000036.1"/>
</dbReference>
<feature type="transmembrane region" description="Helical" evidence="8">
    <location>
        <begin position="291"/>
        <end position="309"/>
    </location>
</feature>
<evidence type="ECO:0000256" key="2">
    <source>
        <dbReference type="ARBA" id="ARBA00022475"/>
    </source>
</evidence>
<reference evidence="10 11" key="1">
    <citation type="submission" date="2013-08" db="EMBL/GenBank/DDBJ databases">
        <authorList>
            <person name="Durkin A.S."/>
            <person name="Haft D.R."/>
            <person name="McCorrison J."/>
            <person name="Torralba M."/>
            <person name="Gillis M."/>
            <person name="Haft D.H."/>
            <person name="Methe B."/>
            <person name="Sutton G."/>
            <person name="Nelson K.E."/>
        </authorList>
    </citation>
    <scope>NUCLEOTIDE SEQUENCE [LARGE SCALE GENOMIC DNA]</scope>
    <source>
        <strain evidence="10 11">F0067</strain>
    </source>
</reference>
<evidence type="ECO:0000256" key="1">
    <source>
        <dbReference type="ARBA" id="ARBA00004651"/>
    </source>
</evidence>
<dbReference type="GO" id="GO:0004169">
    <property type="term" value="F:dolichyl-phosphate-mannose-protein mannosyltransferase activity"/>
    <property type="evidence" value="ECO:0007669"/>
    <property type="project" value="UniProtKB-EC"/>
</dbReference>
<evidence type="ECO:0000256" key="6">
    <source>
        <dbReference type="ARBA" id="ARBA00022989"/>
    </source>
</evidence>
<dbReference type="Pfam" id="PF13231">
    <property type="entry name" value="PMT_2"/>
    <property type="match status" value="1"/>
</dbReference>
<dbReference type="InterPro" id="IPR038731">
    <property type="entry name" value="RgtA/B/C-like"/>
</dbReference>
<feature type="transmembrane region" description="Helical" evidence="8">
    <location>
        <begin position="347"/>
        <end position="370"/>
    </location>
</feature>
<sequence length="545" mass="61667">MTLFTKKGHWLLLGLFMLITFFANLGALPTDIMESRNIVTGREMVSDGNWLVPTMNGELRLEKPPLPTWIAGAVECVAPGSLTAQRVPAALMGCLWTVCLLLLARYIARRDDYAMAATMVFLTCYNLILMGRSATWDIYCHAFMMAAIYHLTRALFEDRHSLRRFALAGTLMGLSFLSKGPVAFYALLLPYLVALTALRRPRMAGKWGGVALLVLVMTAIGAWWYVYLLKLHPIEASQVFHKETGSWADHNTRPWYYYWRFFLETGVWTVLVLGALAMGYWRRHITLRREYVFALTWTLACLVLLSLMPEKKTRYLLPLLAPCALLVATVIVHFSQARTKLDGFGKWLWRANGWTTATVVAAIPVLGFYLGIRKGVIGWTAEVMTTLVVLPALVVIVRATLRCRPLSYVTAVATVFAGIELFMLPAVGNAFGNPQARSIRRLADKTELRGIPFYHSDKQPLRIELVYEAGRKILPLNLNDERLVMSRLPMVIVTRGYAREELPATLLDKVDTVSYGHFDDNKHPKTDKHYNKAFLNYVTLLKNKK</sequence>
<feature type="transmembrane region" description="Helical" evidence="8">
    <location>
        <begin position="89"/>
        <end position="107"/>
    </location>
</feature>
<gene>
    <name evidence="10" type="ORF">HMPREF9135_2098</name>
</gene>